<evidence type="ECO:0000256" key="1">
    <source>
        <dbReference type="ARBA" id="ARBA00009183"/>
    </source>
</evidence>
<evidence type="ECO:0000256" key="4">
    <source>
        <dbReference type="ARBA" id="ARBA00023002"/>
    </source>
</evidence>
<evidence type="ECO:0000313" key="6">
    <source>
        <dbReference type="Proteomes" id="UP000730481"/>
    </source>
</evidence>
<dbReference type="GO" id="GO:0004499">
    <property type="term" value="F:N,N-dimethylaniline monooxygenase activity"/>
    <property type="evidence" value="ECO:0007669"/>
    <property type="project" value="InterPro"/>
</dbReference>
<keyword evidence="6" id="KW-1185">Reference proteome</keyword>
<keyword evidence="2" id="KW-0285">Flavoprotein</keyword>
<evidence type="ECO:0000313" key="5">
    <source>
        <dbReference type="EMBL" id="KAF4333908.1"/>
    </source>
</evidence>
<dbReference type="Proteomes" id="UP000730481">
    <property type="component" value="Unassembled WGS sequence"/>
</dbReference>
<dbReference type="GO" id="GO:0050660">
    <property type="term" value="F:flavin adenine dinucleotide binding"/>
    <property type="evidence" value="ECO:0007669"/>
    <property type="project" value="InterPro"/>
</dbReference>
<reference evidence="5" key="1">
    <citation type="journal article" date="2017" name="Mycologia">
        <title>Fusarium algeriense, sp. nov., a novel toxigenic crown rot pathogen of durum wheat from Algeria is nested in the Fusarium burgessii species complex.</title>
        <authorList>
            <person name="Laraba I."/>
            <person name="Keddad A."/>
            <person name="Boureghda H."/>
            <person name="Abdallah N."/>
            <person name="Vaughan M.M."/>
            <person name="Proctor R.H."/>
            <person name="Busman M."/>
            <person name="O'Donnell K."/>
        </authorList>
    </citation>
    <scope>NUCLEOTIDE SEQUENCE</scope>
    <source>
        <strain evidence="5">NRRL 25174</strain>
    </source>
</reference>
<dbReference type="SUPFAM" id="SSF51905">
    <property type="entry name" value="FAD/NAD(P)-binding domain"/>
    <property type="match status" value="2"/>
</dbReference>
<comment type="caution">
    <text evidence="5">The sequence shown here is derived from an EMBL/GenBank/DDBJ whole genome shotgun (WGS) entry which is preliminary data.</text>
</comment>
<dbReference type="Pfam" id="PF00743">
    <property type="entry name" value="FMO-like"/>
    <property type="match status" value="1"/>
</dbReference>
<evidence type="ECO:0000256" key="2">
    <source>
        <dbReference type="ARBA" id="ARBA00022630"/>
    </source>
</evidence>
<dbReference type="InterPro" id="IPR050346">
    <property type="entry name" value="FMO-like"/>
</dbReference>
<name>A0A9P5A959_9HYPO</name>
<dbReference type="PANTHER" id="PTHR23023">
    <property type="entry name" value="DIMETHYLANILINE MONOOXYGENASE"/>
    <property type="match status" value="1"/>
</dbReference>
<dbReference type="InterPro" id="IPR020946">
    <property type="entry name" value="Flavin_mOase-like"/>
</dbReference>
<dbReference type="EMBL" id="PVQB02000764">
    <property type="protein sequence ID" value="KAF4333908.1"/>
    <property type="molecule type" value="Genomic_DNA"/>
</dbReference>
<keyword evidence="3" id="KW-0274">FAD</keyword>
<sequence>MEHLDLVIIGAGWHGLAMAKTYRELHPESKLCILDYAMSIGGTWANERLYPGLKTNNIVGSYEFSDFPLLPKQYGIVPGQHIPGQVVHKYLCDFCDAFGLAPLTRLRTKVESATLRPDGNWKISFLTIRSGNLPDTSHEVEQSGDLVTSKIVVATGLTSEPFMPHLLGQEKFKGYVFHAKDLKHRVEELADAKTIIVIGGNKSAWDVCYNATTRFGTKVHMVMRPSGGGPSWCWPAKMQGFIRSISMASATRLFTWLDPNPYGPSAWPIRVLIRRTWLGRKLSSLFWSYLDNKVTRYNAYDNSPGTSALKPWSSTFWMGNSLSIHNYGTSWFDLAQSGKITAHAAQVTKLTEHSVHLSDGSVIKADAVVCCTGWKTRPNIQLLPEGLENRLGFPGSGSNDRRLEAVARADIFREAPVLRAQAIRQIPAAIGPEPAKLSVEATDPSSPYRLYRFMMPCDPDIIRMRNLCVIGAQLTLHTSIIAQAQALWITAFFDNKIPQLITNSQHSPNIEVLRRETFHHTEFQRIRRPKETGGAGERCPDLVFDSIPVTPTRIVAAISPPSSVPARTNYPNPGYLGASSHAAIFSQLSEDEAPTNEPSTLLDNTAPSLALESPLGLESETHAAKVAGCIETLSGSFSTAAFKDLVSFWRATGANLALAEPLVDLCLNTLDDLHSLSTQGRSDHRPLPIQFPLTLEDFCLQVQGSNTRLEILGLLICAVIRASSEIYPFPPLYLDGTRQQELMALAVKLTDAAVEAILSLDALNDLQLVFQYENFISYSYVFGVQSYYSYRKLGDVITSIATLGYHEKLGPTNDLPEFLINFRRTALARTYSADKNWSIFLGRPPRLSKEFCHLSSALREPVGDGNGTNSPPDHPHEILRWQSDSRMSIWAETRWTAVCASLKEEILGIFSEEVRENLDERVCDLQQRAELQWAALPERFRMEGSLKNYNKGAWERDFLVSTRLGYLHVLFLLRLLCLESPASPDTTFMAISQEILSLVVEVIVLRNQLVCSTGTSFEWRLAHYGLPAIGIIMIAMLKKRTLCDALQDAQTIRDLGIIVTVVDLGTIVRPMEPNYALLSRAIGTIKKFLLRFNAQDRQNGPIQGLDVSQTISEGDLWGLQCQLEPWNFEIDFWDHLAEHPSMFSPGIE</sequence>
<dbReference type="OrthoDB" id="2915840at2759"/>
<dbReference type="Gene3D" id="3.50.50.60">
    <property type="entry name" value="FAD/NAD(P)-binding domain"/>
    <property type="match status" value="1"/>
</dbReference>
<gene>
    <name evidence="5" type="ORF">FBEOM_12269</name>
</gene>
<accession>A0A9P5A959</accession>
<protein>
    <submittedName>
        <fullName evidence="5">Uncharacterized protein</fullName>
    </submittedName>
</protein>
<keyword evidence="4" id="KW-0560">Oxidoreductase</keyword>
<dbReference type="InterPro" id="IPR036188">
    <property type="entry name" value="FAD/NAD-bd_sf"/>
</dbReference>
<dbReference type="GO" id="GO:0050661">
    <property type="term" value="F:NADP binding"/>
    <property type="evidence" value="ECO:0007669"/>
    <property type="project" value="InterPro"/>
</dbReference>
<proteinExistence type="inferred from homology"/>
<evidence type="ECO:0000256" key="3">
    <source>
        <dbReference type="ARBA" id="ARBA00022827"/>
    </source>
</evidence>
<organism evidence="5 6">
    <name type="scientific">Fusarium beomiforme</name>
    <dbReference type="NCBI Taxonomy" id="44412"/>
    <lineage>
        <taxon>Eukaryota</taxon>
        <taxon>Fungi</taxon>
        <taxon>Dikarya</taxon>
        <taxon>Ascomycota</taxon>
        <taxon>Pezizomycotina</taxon>
        <taxon>Sordariomycetes</taxon>
        <taxon>Hypocreomycetidae</taxon>
        <taxon>Hypocreales</taxon>
        <taxon>Nectriaceae</taxon>
        <taxon>Fusarium</taxon>
        <taxon>Fusarium burgessii species complex</taxon>
    </lineage>
</organism>
<reference evidence="5" key="2">
    <citation type="submission" date="2020-02" db="EMBL/GenBank/DDBJ databases">
        <title>Identification and distribution of gene clusters putatively required for synthesis of sphingolipid metabolism inhibitors in phylogenetically diverse species of the filamentous fungus Fusarium.</title>
        <authorList>
            <person name="Kim H.-S."/>
            <person name="Busman M."/>
            <person name="Brown D.W."/>
            <person name="Divon H."/>
            <person name="Uhlig S."/>
            <person name="Proctor R.H."/>
        </authorList>
    </citation>
    <scope>NUCLEOTIDE SEQUENCE</scope>
    <source>
        <strain evidence="5">NRRL 25174</strain>
    </source>
</reference>
<comment type="similarity">
    <text evidence="1">Belongs to the FMO family.</text>
</comment>
<dbReference type="AlphaFoldDB" id="A0A9P5A959"/>
<dbReference type="CDD" id="cd12148">
    <property type="entry name" value="fungal_TF_MHR"/>
    <property type="match status" value="1"/>
</dbReference>